<dbReference type="RefSeq" id="WP_067394438.1">
    <property type="nucleotide sequence ID" value="NZ_JXKH01000004.1"/>
</dbReference>
<dbReference type="Pfam" id="PF15983">
    <property type="entry name" value="DUF4767"/>
    <property type="match status" value="1"/>
</dbReference>
<gene>
    <name evidence="4" type="ORF">RU97_GL001958</name>
</gene>
<feature type="signal peptide" evidence="2">
    <location>
        <begin position="1"/>
        <end position="18"/>
    </location>
</feature>
<evidence type="ECO:0000259" key="3">
    <source>
        <dbReference type="Pfam" id="PF15983"/>
    </source>
</evidence>
<protein>
    <recommendedName>
        <fullName evidence="3">DUF4767 domain-containing protein</fullName>
    </recommendedName>
</protein>
<evidence type="ECO:0000256" key="1">
    <source>
        <dbReference type="SAM" id="MobiDB-lite"/>
    </source>
</evidence>
<dbReference type="EMBL" id="JXKH01000004">
    <property type="protein sequence ID" value="OJG18561.1"/>
    <property type="molecule type" value="Genomic_DNA"/>
</dbReference>
<feature type="domain" description="DUF4767" evidence="3">
    <location>
        <begin position="78"/>
        <end position="212"/>
    </location>
</feature>
<evidence type="ECO:0000313" key="5">
    <source>
        <dbReference type="Proteomes" id="UP000181884"/>
    </source>
</evidence>
<name>A0A1L8RFJ8_9ENTE</name>
<feature type="region of interest" description="Disordered" evidence="1">
    <location>
        <begin position="25"/>
        <end position="77"/>
    </location>
</feature>
<organism evidence="4 5">
    <name type="scientific">Enterococcus canis</name>
    <dbReference type="NCBI Taxonomy" id="214095"/>
    <lineage>
        <taxon>Bacteria</taxon>
        <taxon>Bacillati</taxon>
        <taxon>Bacillota</taxon>
        <taxon>Bacilli</taxon>
        <taxon>Lactobacillales</taxon>
        <taxon>Enterococcaceae</taxon>
        <taxon>Enterococcus</taxon>
    </lineage>
</organism>
<dbReference type="PROSITE" id="PS51257">
    <property type="entry name" value="PROKAR_LIPOPROTEIN"/>
    <property type="match status" value="1"/>
</dbReference>
<feature type="compositionally biased region" description="Low complexity" evidence="1">
    <location>
        <begin position="25"/>
        <end position="66"/>
    </location>
</feature>
<sequence>MKKVVLLASFAASILLFAACGSDTTNSSSASSTSSSAVASSTTTETSAATASTDSSEVASSHSSEAMTADTSSTSETNLWTSEKAATLTDFMKNWGNTMGQEYHAYEPGHNVDFYGVAVPDKVLDKSMQMVVDKQEIPIQWSTTGMGAGYQLVAVYSDAKTGSFGAMHLYFFVLVDGQPKVYLTEQNQGNEQNYLYFHETDNQDLKDGFENLFK</sequence>
<dbReference type="AlphaFoldDB" id="A0A1L8RFJ8"/>
<accession>A0A1L8RFJ8</accession>
<dbReference type="Proteomes" id="UP000181884">
    <property type="component" value="Unassembled WGS sequence"/>
</dbReference>
<keyword evidence="5" id="KW-1185">Reference proteome</keyword>
<reference evidence="4 5" key="1">
    <citation type="submission" date="2014-12" db="EMBL/GenBank/DDBJ databases">
        <title>Draft genome sequences of 29 type strains of Enterococci.</title>
        <authorList>
            <person name="Zhong Z."/>
            <person name="Sun Z."/>
            <person name="Liu W."/>
            <person name="Zhang W."/>
            <person name="Zhang H."/>
        </authorList>
    </citation>
    <scope>NUCLEOTIDE SEQUENCE [LARGE SCALE GENOMIC DNA]</scope>
    <source>
        <strain evidence="4 5">DSM 17029</strain>
    </source>
</reference>
<keyword evidence="2" id="KW-0732">Signal</keyword>
<evidence type="ECO:0000256" key="2">
    <source>
        <dbReference type="SAM" id="SignalP"/>
    </source>
</evidence>
<comment type="caution">
    <text evidence="4">The sequence shown here is derived from an EMBL/GenBank/DDBJ whole genome shotgun (WGS) entry which is preliminary data.</text>
</comment>
<feature type="chain" id="PRO_5039471902" description="DUF4767 domain-containing protein" evidence="2">
    <location>
        <begin position="19"/>
        <end position="214"/>
    </location>
</feature>
<proteinExistence type="predicted"/>
<evidence type="ECO:0000313" key="4">
    <source>
        <dbReference type="EMBL" id="OJG18561.1"/>
    </source>
</evidence>
<dbReference type="InterPro" id="IPR031927">
    <property type="entry name" value="DUF4767"/>
</dbReference>